<gene>
    <name evidence="1" type="ORF">LSAA_203</name>
</gene>
<name>A0A817FDF0_LEPSM</name>
<dbReference type="AlphaFoldDB" id="A0A817FDF0"/>
<comment type="caution">
    <text evidence="1">The sequence shown here is derived from an EMBL/GenBank/DDBJ whole genome shotgun (WGS) entry which is preliminary data.</text>
</comment>
<protein>
    <submittedName>
        <fullName evidence="1">(salmon louse) hypothetical protein</fullName>
    </submittedName>
</protein>
<keyword evidence="2" id="KW-1185">Reference proteome</keyword>
<dbReference type="EMBL" id="CAJNVT010000061">
    <property type="protein sequence ID" value="CAF2744276.1"/>
    <property type="molecule type" value="Genomic_DNA"/>
</dbReference>
<organism evidence="1 2">
    <name type="scientific">Lepeophtheirus salmonis</name>
    <name type="common">Salmon louse</name>
    <name type="synonym">Caligus salmonis</name>
    <dbReference type="NCBI Taxonomy" id="72036"/>
    <lineage>
        <taxon>Eukaryota</taxon>
        <taxon>Metazoa</taxon>
        <taxon>Ecdysozoa</taxon>
        <taxon>Arthropoda</taxon>
        <taxon>Crustacea</taxon>
        <taxon>Multicrustacea</taxon>
        <taxon>Hexanauplia</taxon>
        <taxon>Copepoda</taxon>
        <taxon>Siphonostomatoida</taxon>
        <taxon>Caligidae</taxon>
        <taxon>Lepeophtheirus</taxon>
    </lineage>
</organism>
<accession>A0A817FDF0</accession>
<sequence>MDLVASSEVSTMVPLTTLMIRQSHLYLDIRCEVEDESLATIVKDCVKVYDQDIIRIENNARLHVSSTAWKIDRKSDFTASRFGDIITLTSILEYVKVPSSENEWNSSQKFYEK</sequence>
<evidence type="ECO:0000313" key="2">
    <source>
        <dbReference type="Proteomes" id="UP000675881"/>
    </source>
</evidence>
<evidence type="ECO:0000313" key="1">
    <source>
        <dbReference type="EMBL" id="CAF2744276.1"/>
    </source>
</evidence>
<proteinExistence type="predicted"/>
<reference evidence="1" key="1">
    <citation type="submission" date="2021-02" db="EMBL/GenBank/DDBJ databases">
        <authorList>
            <person name="Bekaert M."/>
        </authorList>
    </citation>
    <scope>NUCLEOTIDE SEQUENCE</scope>
    <source>
        <strain evidence="1">IoA-00</strain>
    </source>
</reference>
<dbReference type="Proteomes" id="UP000675881">
    <property type="component" value="Unassembled WGS sequence"/>
</dbReference>